<evidence type="ECO:0000313" key="3">
    <source>
        <dbReference type="Ensembl" id="ENSAOCP00000021674.2"/>
    </source>
</evidence>
<dbReference type="OMA" id="WDYETTA"/>
<dbReference type="PANTHER" id="PTHR44566">
    <property type="entry name" value="TRANSDUCIN/WD40 REPEAT-LIKE SUPERFAMILY PROTEIN"/>
    <property type="match status" value="1"/>
</dbReference>
<keyword evidence="1" id="KW-0853">WD repeat</keyword>
<protein>
    <recommendedName>
        <fullName evidence="5">WD repeat domain 25</fullName>
    </recommendedName>
</protein>
<accession>A0A3Q1C8S5</accession>
<proteinExistence type="predicted"/>
<feature type="compositionally biased region" description="Acidic residues" evidence="2">
    <location>
        <begin position="1"/>
        <end position="16"/>
    </location>
</feature>
<dbReference type="PROSITE" id="PS50294">
    <property type="entry name" value="WD_REPEATS_REGION"/>
    <property type="match status" value="1"/>
</dbReference>
<dbReference type="InterPro" id="IPR036322">
    <property type="entry name" value="WD40_repeat_dom_sf"/>
</dbReference>
<dbReference type="AlphaFoldDB" id="A0A3Q1C8S5"/>
<dbReference type="Ensembl" id="ENSAOCT00000011035.2">
    <property type="protein sequence ID" value="ENSAOCP00000021674.2"/>
    <property type="gene ID" value="ENSAOCG00000005840.2"/>
</dbReference>
<dbReference type="Pfam" id="PF00400">
    <property type="entry name" value="WD40"/>
    <property type="match status" value="3"/>
</dbReference>
<feature type="repeat" description="WD" evidence="1">
    <location>
        <begin position="258"/>
        <end position="299"/>
    </location>
</feature>
<reference evidence="3" key="3">
    <citation type="submission" date="2025-09" db="UniProtKB">
        <authorList>
            <consortium name="Ensembl"/>
        </authorList>
    </citation>
    <scope>IDENTIFICATION</scope>
</reference>
<evidence type="ECO:0008006" key="5">
    <source>
        <dbReference type="Google" id="ProtNLM"/>
    </source>
</evidence>
<dbReference type="PROSITE" id="PS50082">
    <property type="entry name" value="WD_REPEATS_2"/>
    <property type="match status" value="2"/>
</dbReference>
<dbReference type="Proteomes" id="UP001501940">
    <property type="component" value="Chromosome 20"/>
</dbReference>
<evidence type="ECO:0000256" key="2">
    <source>
        <dbReference type="SAM" id="MobiDB-lite"/>
    </source>
</evidence>
<dbReference type="STRING" id="80972.ENSAOCP00000021674"/>
<dbReference type="PANTHER" id="PTHR44566:SF1">
    <property type="entry name" value="WD REPEAT-CONTAINING PROTEIN 25"/>
    <property type="match status" value="1"/>
</dbReference>
<dbReference type="SUPFAM" id="SSF50978">
    <property type="entry name" value="WD40 repeat-like"/>
    <property type="match status" value="1"/>
</dbReference>
<dbReference type="InterPro" id="IPR053053">
    <property type="entry name" value="WD_repeat_protein"/>
</dbReference>
<keyword evidence="4" id="KW-1185">Reference proteome</keyword>
<dbReference type="SMART" id="SM00320">
    <property type="entry name" value="WD40"/>
    <property type="match status" value="5"/>
</dbReference>
<dbReference type="Gene3D" id="2.130.10.10">
    <property type="entry name" value="YVTN repeat-like/Quinoprotein amine dehydrogenase"/>
    <property type="match status" value="1"/>
</dbReference>
<name>A0A3Q1C8S5_AMPOC</name>
<organism evidence="3 4">
    <name type="scientific">Amphiprion ocellaris</name>
    <name type="common">Clown anemonefish</name>
    <dbReference type="NCBI Taxonomy" id="80972"/>
    <lineage>
        <taxon>Eukaryota</taxon>
        <taxon>Metazoa</taxon>
        <taxon>Chordata</taxon>
        <taxon>Craniata</taxon>
        <taxon>Vertebrata</taxon>
        <taxon>Euteleostomi</taxon>
        <taxon>Actinopterygii</taxon>
        <taxon>Neopterygii</taxon>
        <taxon>Teleostei</taxon>
        <taxon>Neoteleostei</taxon>
        <taxon>Acanthomorphata</taxon>
        <taxon>Ovalentaria</taxon>
        <taxon>Pomacentridae</taxon>
        <taxon>Amphiprion</taxon>
    </lineage>
</organism>
<feature type="region of interest" description="Disordered" evidence="2">
    <location>
        <begin position="1"/>
        <end position="23"/>
    </location>
</feature>
<reference evidence="3 4" key="1">
    <citation type="submission" date="2022-01" db="EMBL/GenBank/DDBJ databases">
        <title>A chromosome-scale genome assembly of the false clownfish, Amphiprion ocellaris.</title>
        <authorList>
            <person name="Ryu T."/>
        </authorList>
    </citation>
    <scope>NUCLEOTIDE SEQUENCE [LARGE SCALE GENOMIC DNA]</scope>
</reference>
<sequence length="577" mass="64258">MSALVDYDDSESEDDSLDQREEKASAVHTVCCEQNQRDVECNNSKVMPSPRSFAPDWTVLEYHENTSERNSSSIYPNPQPQNYTDLERKYCSVGAAEDKHFRDAAAPPSLPETHGKIAPLQSLPCMPQSSSDVSNPAKRQLTVSSGVRPYIPKRQRLATSVETVDLKYTAEQGLGNQTRESQILSNVSAKLKPYLTEKPSAAGIPRRPLMSLGGHQGPVNTLQWCPVPHLSHLLLSASMDKTFKVWDGAESGRCLRVYTCHSGAVRDACWTPCGRHLLTGSFDNTAVITDVETGQQAVKLDNQFKVMCVALHPSNPEVFLCGGYSSAVKAWDSRSCKVVKVYKAGIQQTLDILFLRGGVDLITSSDCVSRDSADRTLIAWDYQTTAKVSNQIYHERYTCPTLALHPLEDSFVAQTNGNYMAVFSSQQPYRMNKRRRFEGHKVEGYAVHCDFSLDGTVLASGSSTGCAHFYDYHNTRILHTLHAHSQPCLSVSQHPVLPTTVATCDWTALEHHGKTTSELKKKKWHHLSKHRQVLPKTCQSTARALKYRLMLVIFIQCLVEMSLKYTLQFGIEGKSNG</sequence>
<reference evidence="3" key="2">
    <citation type="submission" date="2025-08" db="UniProtKB">
        <authorList>
            <consortium name="Ensembl"/>
        </authorList>
    </citation>
    <scope>IDENTIFICATION</scope>
</reference>
<evidence type="ECO:0000256" key="1">
    <source>
        <dbReference type="PROSITE-ProRule" id="PRU00221"/>
    </source>
</evidence>
<dbReference type="InterPro" id="IPR001680">
    <property type="entry name" value="WD40_rpt"/>
</dbReference>
<evidence type="ECO:0000313" key="4">
    <source>
        <dbReference type="Proteomes" id="UP001501940"/>
    </source>
</evidence>
<dbReference type="InterPro" id="IPR015943">
    <property type="entry name" value="WD40/YVTN_repeat-like_dom_sf"/>
</dbReference>
<dbReference type="GeneTree" id="ENSGT00530000063583"/>
<gene>
    <name evidence="3" type="primary">WDR25</name>
</gene>
<feature type="repeat" description="WD" evidence="1">
    <location>
        <begin position="212"/>
        <end position="247"/>
    </location>
</feature>